<dbReference type="GO" id="GO:0016853">
    <property type="term" value="F:isomerase activity"/>
    <property type="evidence" value="ECO:0007669"/>
    <property type="project" value="UniProtKB-KW"/>
</dbReference>
<evidence type="ECO:0000256" key="1">
    <source>
        <dbReference type="ARBA" id="ARBA00008270"/>
    </source>
</evidence>
<accession>A0A7C4ZHX2</accession>
<dbReference type="InterPro" id="IPR003719">
    <property type="entry name" value="Phenazine_PhzF-like"/>
</dbReference>
<evidence type="ECO:0000313" key="4">
    <source>
        <dbReference type="EMBL" id="HGY10039.1"/>
    </source>
</evidence>
<evidence type="ECO:0000256" key="2">
    <source>
        <dbReference type="ARBA" id="ARBA00023235"/>
    </source>
</evidence>
<reference evidence="4" key="1">
    <citation type="journal article" date="2020" name="mSystems">
        <title>Genome- and Community-Level Interaction Insights into Carbon Utilization and Element Cycling Functions of Hydrothermarchaeota in Hydrothermal Sediment.</title>
        <authorList>
            <person name="Zhou Z."/>
            <person name="Liu Y."/>
            <person name="Xu W."/>
            <person name="Pan J."/>
            <person name="Luo Z.H."/>
            <person name="Li M."/>
        </authorList>
    </citation>
    <scope>NUCLEOTIDE SEQUENCE [LARGE SCALE GENOMIC DNA]</scope>
    <source>
        <strain evidence="4">HyVt-570</strain>
    </source>
</reference>
<dbReference type="GO" id="GO:0005737">
    <property type="term" value="C:cytoplasm"/>
    <property type="evidence" value="ECO:0007669"/>
    <property type="project" value="TreeGrafter"/>
</dbReference>
<dbReference type="EMBL" id="DRPZ01000212">
    <property type="protein sequence ID" value="HGY10039.1"/>
    <property type="molecule type" value="Genomic_DNA"/>
</dbReference>
<sequence length="265" mass="28716">MIRLFGIDAFTSRPFSGNPVAVCVLASPADPAWMQALAAEMNLSETAFLWPEGDAWRLRWFTPQVEVDLCGHATLASAHVLWHHLERPEGRLVFRTRSGELAAESAGGRIVLDFPAQPPRAVPPPAGLLAALGGVRPVWTGRSEDDWIVVLERADEVRALRPDLARMAGLAARGVAVTARDASGRYDFVSRFFAPAVGVPEDPVTGSAHTRLAPYWAGVLGRTRLLAYQASVRGGELALELRGERVRLTGEAVTVWQGRVVAEPD</sequence>
<dbReference type="AlphaFoldDB" id="A0A7C4ZHX2"/>
<dbReference type="Gene3D" id="3.10.310.10">
    <property type="entry name" value="Diaminopimelate Epimerase, Chain A, domain 1"/>
    <property type="match status" value="2"/>
</dbReference>
<dbReference type="PANTHER" id="PTHR13774">
    <property type="entry name" value="PHENAZINE BIOSYNTHESIS PROTEIN"/>
    <property type="match status" value="1"/>
</dbReference>
<dbReference type="SUPFAM" id="SSF54506">
    <property type="entry name" value="Diaminopimelate epimerase-like"/>
    <property type="match status" value="1"/>
</dbReference>
<dbReference type="PIRSF" id="PIRSF016184">
    <property type="entry name" value="PhzC_PhzF"/>
    <property type="match status" value="1"/>
</dbReference>
<comment type="caution">
    <text evidence="4">The sequence shown here is derived from an EMBL/GenBank/DDBJ whole genome shotgun (WGS) entry which is preliminary data.</text>
</comment>
<gene>
    <name evidence="4" type="ORF">ENK37_08330</name>
</gene>
<organism evidence="4">
    <name type="scientific">Oceanithermus profundus</name>
    <dbReference type="NCBI Taxonomy" id="187137"/>
    <lineage>
        <taxon>Bacteria</taxon>
        <taxon>Thermotogati</taxon>
        <taxon>Deinococcota</taxon>
        <taxon>Deinococci</taxon>
        <taxon>Thermales</taxon>
        <taxon>Thermaceae</taxon>
        <taxon>Oceanithermus</taxon>
    </lineage>
</organism>
<evidence type="ECO:0000256" key="3">
    <source>
        <dbReference type="PIRSR" id="PIRSR016184-1"/>
    </source>
</evidence>
<dbReference type="PANTHER" id="PTHR13774:SF17">
    <property type="entry name" value="PHENAZINE BIOSYNTHESIS-LIKE DOMAIN-CONTAINING PROTEIN"/>
    <property type="match status" value="1"/>
</dbReference>
<proteinExistence type="inferred from homology"/>
<keyword evidence="2" id="KW-0413">Isomerase</keyword>
<dbReference type="Proteomes" id="UP000885759">
    <property type="component" value="Unassembled WGS sequence"/>
</dbReference>
<feature type="active site" evidence="3">
    <location>
        <position position="45"/>
    </location>
</feature>
<protein>
    <submittedName>
        <fullName evidence="4">PhzF family phenazine biosynthesis protein</fullName>
    </submittedName>
</protein>
<name>A0A7C4ZHX2_9DEIN</name>
<dbReference type="NCBIfam" id="TIGR00654">
    <property type="entry name" value="PhzF_family"/>
    <property type="match status" value="1"/>
</dbReference>
<comment type="similarity">
    <text evidence="1">Belongs to the PhzF family.</text>
</comment>
<dbReference type="Pfam" id="PF02567">
    <property type="entry name" value="PhzC-PhzF"/>
    <property type="match status" value="1"/>
</dbReference>